<dbReference type="CDD" id="cd00751">
    <property type="entry name" value="thiolase"/>
    <property type="match status" value="1"/>
</dbReference>
<accession>A0ABP6RLP1</accession>
<dbReference type="InterPro" id="IPR050215">
    <property type="entry name" value="Thiolase-like_sf_Thiolase"/>
</dbReference>
<dbReference type="PROSITE" id="PS50893">
    <property type="entry name" value="ABC_TRANSPORTER_2"/>
    <property type="match status" value="1"/>
</dbReference>
<feature type="compositionally biased region" description="Gly residues" evidence="6">
    <location>
        <begin position="365"/>
        <end position="375"/>
    </location>
</feature>
<dbReference type="NCBIfam" id="TIGR01930">
    <property type="entry name" value="AcCoA-C-Actrans"/>
    <property type="match status" value="1"/>
</dbReference>
<keyword evidence="3 5" id="KW-0808">Transferase</keyword>
<evidence type="ECO:0000256" key="1">
    <source>
        <dbReference type="ARBA" id="ARBA00010982"/>
    </source>
</evidence>
<evidence type="ECO:0000256" key="4">
    <source>
        <dbReference type="ARBA" id="ARBA00023315"/>
    </source>
</evidence>
<feature type="domain" description="ABC transporter" evidence="7">
    <location>
        <begin position="280"/>
        <end position="530"/>
    </location>
</feature>
<dbReference type="PANTHER" id="PTHR43853:SF3">
    <property type="entry name" value="ACETYL-COA C-ACETYLTRANSFERASE YHFS-RELATED"/>
    <property type="match status" value="1"/>
</dbReference>
<dbReference type="Proteomes" id="UP001500483">
    <property type="component" value="Unassembled WGS sequence"/>
</dbReference>
<evidence type="ECO:0000259" key="7">
    <source>
        <dbReference type="PROSITE" id="PS50893"/>
    </source>
</evidence>
<dbReference type="Pfam" id="PF00108">
    <property type="entry name" value="Thiolase_N"/>
    <property type="match status" value="1"/>
</dbReference>
<gene>
    <name evidence="8" type="ORF">GCM10020366_08600</name>
</gene>
<keyword evidence="4 5" id="KW-0012">Acyltransferase</keyword>
<dbReference type="InterPro" id="IPR020617">
    <property type="entry name" value="Thiolase_C"/>
</dbReference>
<dbReference type="PANTHER" id="PTHR43853">
    <property type="entry name" value="3-KETOACYL-COA THIOLASE, PEROXISOMAL"/>
    <property type="match status" value="1"/>
</dbReference>
<evidence type="ECO:0000256" key="5">
    <source>
        <dbReference type="RuleBase" id="RU003557"/>
    </source>
</evidence>
<reference evidence="9" key="1">
    <citation type="journal article" date="2019" name="Int. J. Syst. Evol. Microbiol.">
        <title>The Global Catalogue of Microorganisms (GCM) 10K type strain sequencing project: providing services to taxonomists for standard genome sequencing and annotation.</title>
        <authorList>
            <consortium name="The Broad Institute Genomics Platform"/>
            <consortium name="The Broad Institute Genome Sequencing Center for Infectious Disease"/>
            <person name="Wu L."/>
            <person name="Ma J."/>
        </authorList>
    </citation>
    <scope>NUCLEOTIDE SEQUENCE [LARGE SCALE GENOMIC DNA]</scope>
    <source>
        <strain evidence="9">JCM 9687</strain>
    </source>
</reference>
<feature type="compositionally biased region" description="Basic and acidic residues" evidence="6">
    <location>
        <begin position="337"/>
        <end position="356"/>
    </location>
</feature>
<dbReference type="InterPro" id="IPR015856">
    <property type="entry name" value="ABC_transpr_CbiO/EcfA_su"/>
</dbReference>
<dbReference type="InterPro" id="IPR020616">
    <property type="entry name" value="Thiolase_N"/>
</dbReference>
<comment type="caution">
    <text evidence="8">The sequence shown here is derived from an EMBL/GenBank/DDBJ whole genome shotgun (WGS) entry which is preliminary data.</text>
</comment>
<comment type="similarity">
    <text evidence="1 5">Belongs to the thiolase-like superfamily. Thiolase family.</text>
</comment>
<dbReference type="InterPro" id="IPR027417">
    <property type="entry name" value="P-loop_NTPase"/>
</dbReference>
<dbReference type="InterPro" id="IPR003439">
    <property type="entry name" value="ABC_transporter-like_ATP-bd"/>
</dbReference>
<dbReference type="InterPro" id="IPR016039">
    <property type="entry name" value="Thiolase-like"/>
</dbReference>
<dbReference type="InterPro" id="IPR003959">
    <property type="entry name" value="ATPase_AAA_core"/>
</dbReference>
<feature type="region of interest" description="Disordered" evidence="6">
    <location>
        <begin position="320"/>
        <end position="375"/>
    </location>
</feature>
<evidence type="ECO:0000256" key="3">
    <source>
        <dbReference type="ARBA" id="ARBA00022679"/>
    </source>
</evidence>
<dbReference type="EMBL" id="BAAAYK010000024">
    <property type="protein sequence ID" value="GAA3353857.1"/>
    <property type="molecule type" value="Genomic_DNA"/>
</dbReference>
<dbReference type="SUPFAM" id="SSF52540">
    <property type="entry name" value="P-loop containing nucleoside triphosphate hydrolases"/>
    <property type="match status" value="1"/>
</dbReference>
<dbReference type="Pfam" id="PF13304">
    <property type="entry name" value="AAA_21"/>
    <property type="match status" value="1"/>
</dbReference>
<dbReference type="PROSITE" id="PS00211">
    <property type="entry name" value="ABC_TRANSPORTER_1"/>
    <property type="match status" value="1"/>
</dbReference>
<dbReference type="Gene3D" id="3.40.47.10">
    <property type="match status" value="2"/>
</dbReference>
<dbReference type="SUPFAM" id="SSF53901">
    <property type="entry name" value="Thiolase-like"/>
    <property type="match status" value="2"/>
</dbReference>
<name>A0ABP6RLP1_9PSEU</name>
<keyword evidence="9" id="KW-1185">Reference proteome</keyword>
<organism evidence="8 9">
    <name type="scientific">Saccharopolyspora gregorii</name>
    <dbReference type="NCBI Taxonomy" id="33914"/>
    <lineage>
        <taxon>Bacteria</taxon>
        <taxon>Bacillati</taxon>
        <taxon>Actinomycetota</taxon>
        <taxon>Actinomycetes</taxon>
        <taxon>Pseudonocardiales</taxon>
        <taxon>Pseudonocardiaceae</taxon>
        <taxon>Saccharopolyspora</taxon>
    </lineage>
</organism>
<evidence type="ECO:0000313" key="8">
    <source>
        <dbReference type="EMBL" id="GAA3353857.1"/>
    </source>
</evidence>
<sequence length="532" mass="56632">MAALRAGLGLEVPGMSVDRQCASGLSAIVAAAALVRGGAGERYLAGGVESASTAPWRAHRPRSAGEPPRFYSRAPFAPAEVGDPDMGPAADLVAAEAGVSRRRQDEFAARSHERAVAAQDAGRFDAELVDVSGLRDERPRRGFTPERLARFRPAFTADGTATAANSCGISDGAAAVLVTSERERRRLGVPGLRLVAERTCGVDPNRLGLGAVPALRHVLRDRPTPELVEFTEAFAGQVLACTDAAGIDERAVSPDGGAIALGHPWGASGAVLVVRLFSRMVREDGPRTGWRPCPPVAGWAWRRCGSAWSDRVRGRRARLRRARGAGRRGPPAAGEAGRVRGGERVRQVHPRPHDQRAGVADARAGAGGRVGSGAGGRAVRRRVGFVFTNPDSQIVMPTAGEDVAFSLRRHGVPKAERERRAAEVLARHGLDGYAEHPAHQLSGGQKQLLALCSMLVLEPDVLVCDEPTTLLDLRNKRHFVELLQQLPQQVVLVTHDLHLLDGFDRVVVIDEGRVAADDAPAAALAHYRELAG</sequence>
<dbReference type="InterPro" id="IPR017871">
    <property type="entry name" value="ABC_transporter-like_CS"/>
</dbReference>
<evidence type="ECO:0000256" key="2">
    <source>
        <dbReference type="ARBA" id="ARBA00022448"/>
    </source>
</evidence>
<dbReference type="CDD" id="cd03225">
    <property type="entry name" value="ABC_cobalt_CbiO_domain1"/>
    <property type="match status" value="1"/>
</dbReference>
<evidence type="ECO:0000313" key="9">
    <source>
        <dbReference type="Proteomes" id="UP001500483"/>
    </source>
</evidence>
<proteinExistence type="inferred from homology"/>
<evidence type="ECO:0000256" key="6">
    <source>
        <dbReference type="SAM" id="MobiDB-lite"/>
    </source>
</evidence>
<dbReference type="Pfam" id="PF02803">
    <property type="entry name" value="Thiolase_C"/>
    <property type="match status" value="1"/>
</dbReference>
<keyword evidence="2" id="KW-0813">Transport</keyword>
<dbReference type="Gene3D" id="3.40.50.300">
    <property type="entry name" value="P-loop containing nucleotide triphosphate hydrolases"/>
    <property type="match status" value="1"/>
</dbReference>
<dbReference type="InterPro" id="IPR002155">
    <property type="entry name" value="Thiolase"/>
</dbReference>
<protein>
    <recommendedName>
        <fullName evidence="7">ABC transporter domain-containing protein</fullName>
    </recommendedName>
</protein>